<evidence type="ECO:0000313" key="8">
    <source>
        <dbReference type="EMBL" id="KIM39373.1"/>
    </source>
</evidence>
<feature type="transmembrane region" description="Helical" evidence="6">
    <location>
        <begin position="343"/>
        <end position="363"/>
    </location>
</feature>
<feature type="transmembrane region" description="Helical" evidence="6">
    <location>
        <begin position="375"/>
        <end position="400"/>
    </location>
</feature>
<reference evidence="9" key="2">
    <citation type="submission" date="2015-01" db="EMBL/GenBank/DDBJ databases">
        <title>Evolutionary Origins and Diversification of the Mycorrhizal Mutualists.</title>
        <authorList>
            <consortium name="DOE Joint Genome Institute"/>
            <consortium name="Mycorrhizal Genomics Consortium"/>
            <person name="Kohler A."/>
            <person name="Kuo A."/>
            <person name="Nagy L.G."/>
            <person name="Floudas D."/>
            <person name="Copeland A."/>
            <person name="Barry K.W."/>
            <person name="Cichocki N."/>
            <person name="Veneault-Fourrey C."/>
            <person name="LaButti K."/>
            <person name="Lindquist E.A."/>
            <person name="Lipzen A."/>
            <person name="Lundell T."/>
            <person name="Morin E."/>
            <person name="Murat C."/>
            <person name="Riley R."/>
            <person name="Ohm R."/>
            <person name="Sun H."/>
            <person name="Tunlid A."/>
            <person name="Henrissat B."/>
            <person name="Grigoriev I.V."/>
            <person name="Hibbett D.S."/>
            <person name="Martin F."/>
        </authorList>
    </citation>
    <scope>NUCLEOTIDE SEQUENCE [LARGE SCALE GENOMIC DNA]</scope>
    <source>
        <strain evidence="9">h7</strain>
    </source>
</reference>
<dbReference type="InterPro" id="IPR011701">
    <property type="entry name" value="MFS"/>
</dbReference>
<dbReference type="Proteomes" id="UP000053424">
    <property type="component" value="Unassembled WGS sequence"/>
</dbReference>
<feature type="transmembrane region" description="Helical" evidence="6">
    <location>
        <begin position="165"/>
        <end position="188"/>
    </location>
</feature>
<accession>A0A0C2XNX9</accession>
<keyword evidence="3 6" id="KW-0812">Transmembrane</keyword>
<organism evidence="8 9">
    <name type="scientific">Hebeloma cylindrosporum</name>
    <dbReference type="NCBI Taxonomy" id="76867"/>
    <lineage>
        <taxon>Eukaryota</taxon>
        <taxon>Fungi</taxon>
        <taxon>Dikarya</taxon>
        <taxon>Basidiomycota</taxon>
        <taxon>Agaricomycotina</taxon>
        <taxon>Agaricomycetes</taxon>
        <taxon>Agaricomycetidae</taxon>
        <taxon>Agaricales</taxon>
        <taxon>Agaricineae</taxon>
        <taxon>Hymenogastraceae</taxon>
        <taxon>Hebeloma</taxon>
    </lineage>
</organism>
<reference evidence="8 9" key="1">
    <citation type="submission" date="2014-04" db="EMBL/GenBank/DDBJ databases">
        <authorList>
            <consortium name="DOE Joint Genome Institute"/>
            <person name="Kuo A."/>
            <person name="Gay G."/>
            <person name="Dore J."/>
            <person name="Kohler A."/>
            <person name="Nagy L.G."/>
            <person name="Floudas D."/>
            <person name="Copeland A."/>
            <person name="Barry K.W."/>
            <person name="Cichocki N."/>
            <person name="Veneault-Fourrey C."/>
            <person name="LaButti K."/>
            <person name="Lindquist E.A."/>
            <person name="Lipzen A."/>
            <person name="Lundell T."/>
            <person name="Morin E."/>
            <person name="Murat C."/>
            <person name="Sun H."/>
            <person name="Tunlid A."/>
            <person name="Henrissat B."/>
            <person name="Grigoriev I.V."/>
            <person name="Hibbett D.S."/>
            <person name="Martin F."/>
            <person name="Nordberg H.P."/>
            <person name="Cantor M.N."/>
            <person name="Hua S.X."/>
        </authorList>
    </citation>
    <scope>NUCLEOTIDE SEQUENCE [LARGE SCALE GENOMIC DNA]</scope>
    <source>
        <strain evidence="9">h7</strain>
    </source>
</reference>
<dbReference type="InterPro" id="IPR020846">
    <property type="entry name" value="MFS_dom"/>
</dbReference>
<feature type="transmembrane region" description="Helical" evidence="6">
    <location>
        <begin position="445"/>
        <end position="465"/>
    </location>
</feature>
<dbReference type="CDD" id="cd17330">
    <property type="entry name" value="MFS_SLC46_TetA_like"/>
    <property type="match status" value="1"/>
</dbReference>
<proteinExistence type="predicted"/>
<evidence type="ECO:0000259" key="7">
    <source>
        <dbReference type="PROSITE" id="PS50850"/>
    </source>
</evidence>
<dbReference type="PRINTS" id="PR01035">
    <property type="entry name" value="TCRTETA"/>
</dbReference>
<dbReference type="SUPFAM" id="SSF103473">
    <property type="entry name" value="MFS general substrate transporter"/>
    <property type="match status" value="1"/>
</dbReference>
<evidence type="ECO:0000256" key="2">
    <source>
        <dbReference type="ARBA" id="ARBA00022448"/>
    </source>
</evidence>
<dbReference type="Pfam" id="PF07690">
    <property type="entry name" value="MFS_1"/>
    <property type="match status" value="1"/>
</dbReference>
<evidence type="ECO:0000256" key="6">
    <source>
        <dbReference type="SAM" id="Phobius"/>
    </source>
</evidence>
<evidence type="ECO:0000256" key="5">
    <source>
        <dbReference type="ARBA" id="ARBA00023136"/>
    </source>
</evidence>
<name>A0A0C2XNX9_HEBCY</name>
<sequence length="487" mass="53501">MMSDVLNDRIDEGTPLLASNGESKARKRTPLPKQQIGIVLLLQICEPITSQSIYPYINALISELDITGGDEKKVGYYAGLIESLFFATEALTVLQWSRASDRVGRKPVLLIGLIGITLSMLSFGLSRTFWALVISRCLTGLLNGNIGVMKSVMGELTDSTNRAEGFALMPVVWGFGATVGPLLGGSLSRPQERFPSYFGGSFWKTYPYFLPCLVTSSYVLFAFLITLFFFKETNPKRKPDERLLIEDQDITKRCPHDDPVPLRELLRVYPVILSVSNYVVLAFLNIAVCALLPLFLAMPLHIGGLNFDPPSIGYIIGAYGAAGAIFQAFYFARIVNYFGERKVFIYAISLFIPVFLSFPLINATALRFGNQSGQVWFLIVVLLAMLAIMDMAYGTIFMFITASAPNKRSLGATNGLSQTTVSIARAIGPALSTSLFSYSVEKNLLGGYAVYAIFASLSCFALRLATRLPEKVWDWEDSSSASHVAST</sequence>
<gene>
    <name evidence="8" type="ORF">M413DRAFT_198218</name>
</gene>
<dbReference type="GO" id="GO:0022857">
    <property type="term" value="F:transmembrane transporter activity"/>
    <property type="evidence" value="ECO:0007669"/>
    <property type="project" value="InterPro"/>
</dbReference>
<evidence type="ECO:0000256" key="4">
    <source>
        <dbReference type="ARBA" id="ARBA00022989"/>
    </source>
</evidence>
<dbReference type="PANTHER" id="PTHR23504:SF15">
    <property type="entry name" value="MAJOR FACILITATOR SUPERFAMILY (MFS) PROFILE DOMAIN-CONTAINING PROTEIN"/>
    <property type="match status" value="1"/>
</dbReference>
<dbReference type="EMBL" id="KN831786">
    <property type="protein sequence ID" value="KIM39373.1"/>
    <property type="molecule type" value="Genomic_DNA"/>
</dbReference>
<dbReference type="HOGENOM" id="CLU_001265_54_6_1"/>
<keyword evidence="9" id="KW-1185">Reference proteome</keyword>
<dbReference type="GO" id="GO:0016020">
    <property type="term" value="C:membrane"/>
    <property type="evidence" value="ECO:0007669"/>
    <property type="project" value="UniProtKB-SubCell"/>
</dbReference>
<comment type="subcellular location">
    <subcellularLocation>
        <location evidence="1">Membrane</location>
        <topology evidence="1">Multi-pass membrane protein</topology>
    </subcellularLocation>
</comment>
<keyword evidence="5 6" id="KW-0472">Membrane</keyword>
<evidence type="ECO:0000256" key="3">
    <source>
        <dbReference type="ARBA" id="ARBA00022692"/>
    </source>
</evidence>
<evidence type="ECO:0000313" key="9">
    <source>
        <dbReference type="Proteomes" id="UP000053424"/>
    </source>
</evidence>
<feature type="domain" description="Major facilitator superfamily (MFS) profile" evidence="7">
    <location>
        <begin position="35"/>
        <end position="467"/>
    </location>
</feature>
<dbReference type="InterPro" id="IPR001958">
    <property type="entry name" value="Tet-R_TetA/multi-R_MdtG-like"/>
</dbReference>
<feature type="transmembrane region" description="Helical" evidence="6">
    <location>
        <begin position="108"/>
        <end position="125"/>
    </location>
</feature>
<dbReference type="AlphaFoldDB" id="A0A0C2XNX9"/>
<dbReference type="Gene3D" id="1.20.1250.20">
    <property type="entry name" value="MFS general substrate transporter like domains"/>
    <property type="match status" value="1"/>
</dbReference>
<dbReference type="PANTHER" id="PTHR23504">
    <property type="entry name" value="MAJOR FACILITATOR SUPERFAMILY DOMAIN-CONTAINING PROTEIN 10"/>
    <property type="match status" value="1"/>
</dbReference>
<evidence type="ECO:0000256" key="1">
    <source>
        <dbReference type="ARBA" id="ARBA00004141"/>
    </source>
</evidence>
<keyword evidence="4 6" id="KW-1133">Transmembrane helix</keyword>
<dbReference type="OrthoDB" id="419616at2759"/>
<keyword evidence="2" id="KW-0813">Transport</keyword>
<dbReference type="InterPro" id="IPR036259">
    <property type="entry name" value="MFS_trans_sf"/>
</dbReference>
<feature type="transmembrane region" description="Helical" evidence="6">
    <location>
        <begin position="312"/>
        <end position="331"/>
    </location>
</feature>
<feature type="transmembrane region" description="Helical" evidence="6">
    <location>
        <begin position="131"/>
        <end position="153"/>
    </location>
</feature>
<protein>
    <recommendedName>
        <fullName evidence="7">Major facilitator superfamily (MFS) profile domain-containing protein</fullName>
    </recommendedName>
</protein>
<feature type="transmembrane region" description="Helical" evidence="6">
    <location>
        <begin position="278"/>
        <end position="300"/>
    </location>
</feature>
<dbReference type="PROSITE" id="PS50850">
    <property type="entry name" value="MFS"/>
    <property type="match status" value="1"/>
</dbReference>
<feature type="transmembrane region" description="Helical" evidence="6">
    <location>
        <begin position="208"/>
        <end position="230"/>
    </location>
</feature>